<dbReference type="EMBL" id="JBJUIK010000013">
    <property type="protein sequence ID" value="KAL3507124.1"/>
    <property type="molecule type" value="Genomic_DNA"/>
</dbReference>
<feature type="region of interest" description="Disordered" evidence="1">
    <location>
        <begin position="173"/>
        <end position="195"/>
    </location>
</feature>
<reference evidence="3 4" key="1">
    <citation type="submission" date="2024-11" db="EMBL/GenBank/DDBJ databases">
        <title>A near-complete genome assembly of Cinchona calisaya.</title>
        <authorList>
            <person name="Lian D.C."/>
            <person name="Zhao X.W."/>
            <person name="Wei L."/>
        </authorList>
    </citation>
    <scope>NUCLEOTIDE SEQUENCE [LARGE SCALE GENOMIC DNA]</scope>
    <source>
        <tissue evidence="3">Nenye</tissue>
    </source>
</reference>
<proteinExistence type="predicted"/>
<gene>
    <name evidence="3" type="ORF">ACH5RR_032506</name>
</gene>
<protein>
    <recommendedName>
        <fullName evidence="2">F-box associated beta-propeller type 1 domain-containing protein</fullName>
    </recommendedName>
</protein>
<accession>A0ABD2YKU2</accession>
<name>A0ABD2YKU2_9GENT</name>
<evidence type="ECO:0000256" key="1">
    <source>
        <dbReference type="SAM" id="MobiDB-lite"/>
    </source>
</evidence>
<dbReference type="AlphaFoldDB" id="A0ABD2YKU2"/>
<dbReference type="Proteomes" id="UP001630127">
    <property type="component" value="Unassembled WGS sequence"/>
</dbReference>
<dbReference type="Pfam" id="PF07734">
    <property type="entry name" value="FBA_1"/>
    <property type="match status" value="1"/>
</dbReference>
<comment type="caution">
    <text evidence="3">The sequence shown here is derived from an EMBL/GenBank/DDBJ whole genome shotgun (WGS) entry which is preliminary data.</text>
</comment>
<evidence type="ECO:0000259" key="2">
    <source>
        <dbReference type="Pfam" id="PF07734"/>
    </source>
</evidence>
<dbReference type="InterPro" id="IPR006527">
    <property type="entry name" value="F-box-assoc_dom_typ1"/>
</dbReference>
<evidence type="ECO:0000313" key="4">
    <source>
        <dbReference type="Proteomes" id="UP001630127"/>
    </source>
</evidence>
<keyword evidence="4" id="KW-1185">Reference proteome</keyword>
<evidence type="ECO:0000313" key="3">
    <source>
        <dbReference type="EMBL" id="KAL3507124.1"/>
    </source>
</evidence>
<organism evidence="3 4">
    <name type="scientific">Cinchona calisaya</name>
    <dbReference type="NCBI Taxonomy" id="153742"/>
    <lineage>
        <taxon>Eukaryota</taxon>
        <taxon>Viridiplantae</taxon>
        <taxon>Streptophyta</taxon>
        <taxon>Embryophyta</taxon>
        <taxon>Tracheophyta</taxon>
        <taxon>Spermatophyta</taxon>
        <taxon>Magnoliopsida</taxon>
        <taxon>eudicotyledons</taxon>
        <taxon>Gunneridae</taxon>
        <taxon>Pentapetalae</taxon>
        <taxon>asterids</taxon>
        <taxon>lamiids</taxon>
        <taxon>Gentianales</taxon>
        <taxon>Rubiaceae</taxon>
        <taxon>Cinchonoideae</taxon>
        <taxon>Cinchoneae</taxon>
        <taxon>Cinchona</taxon>
    </lineage>
</organism>
<sequence>MLPEIGSMEDKYMFYRFGYDESNENYKVLRSVCYENRKQIQLYIRRSDSWKRIGSCLYDVVLQENGAYVDRFFYWLLLRKGVKIKDYAKSWSIDNMVIKEHGVVNSWTKFIENPLLFSTPCVIPLCIGKNGEIVTQINRKVFKYNPKKKTFKVIVYKKFEIEMAIYTESNLSPAHPKRKPTAEGRKISKRVQLQN</sequence>
<feature type="domain" description="F-box associated beta-propeller type 1" evidence="2">
    <location>
        <begin position="10"/>
        <end position="80"/>
    </location>
</feature>